<gene>
    <name evidence="3" type="ORF">CLIT_20c00510</name>
</gene>
<feature type="transmembrane region" description="Helical" evidence="1">
    <location>
        <begin position="45"/>
        <end position="62"/>
    </location>
</feature>
<keyword evidence="1" id="KW-1133">Transmembrane helix</keyword>
<dbReference type="InterPro" id="IPR012854">
    <property type="entry name" value="Cu_amine_oxidase-like_N"/>
</dbReference>
<dbReference type="Pfam" id="PF07833">
    <property type="entry name" value="Cu_amine_oxidN1"/>
    <property type="match status" value="1"/>
</dbReference>
<dbReference type="Proteomes" id="UP000027946">
    <property type="component" value="Unassembled WGS sequence"/>
</dbReference>
<dbReference type="SUPFAM" id="SSF55383">
    <property type="entry name" value="Copper amine oxidase, domain N"/>
    <property type="match status" value="1"/>
</dbReference>
<evidence type="ECO:0000313" key="4">
    <source>
        <dbReference type="Proteomes" id="UP000027946"/>
    </source>
</evidence>
<keyword evidence="1" id="KW-0812">Transmembrane</keyword>
<evidence type="ECO:0000259" key="2">
    <source>
        <dbReference type="Pfam" id="PF07833"/>
    </source>
</evidence>
<proteinExistence type="predicted"/>
<reference evidence="3 4" key="1">
    <citation type="submission" date="2014-03" db="EMBL/GenBank/DDBJ databases">
        <title>Genome sequence of Clostridium litorale W6, DSM 5388.</title>
        <authorList>
            <person name="Poehlein A."/>
            <person name="Jagirdar A."/>
            <person name="Khonsari B."/>
            <person name="Chibani C.M."/>
            <person name="Gutierrez Gutierrez D.A."/>
            <person name="Davydova E."/>
            <person name="Alghaithi H.S."/>
            <person name="Nair K.P."/>
            <person name="Dhamotharan K."/>
            <person name="Chandran L."/>
            <person name="G W."/>
            <person name="Daniel R."/>
        </authorList>
    </citation>
    <scope>NUCLEOTIDE SEQUENCE [LARGE SCALE GENOMIC DNA]</scope>
    <source>
        <strain evidence="3 4">W6</strain>
    </source>
</reference>
<dbReference type="eggNOG" id="ENOG50331RN">
    <property type="taxonomic scope" value="Bacteria"/>
</dbReference>
<dbReference type="InterPro" id="IPR036582">
    <property type="entry name" value="Mao_N_sf"/>
</dbReference>
<feature type="domain" description="Copper amine oxidase-like N-terminal" evidence="2">
    <location>
        <begin position="100"/>
        <end position="164"/>
    </location>
</feature>
<name>A0A069RBH9_PEPLI</name>
<comment type="caution">
    <text evidence="3">The sequence shown here is derived from an EMBL/GenBank/DDBJ whole genome shotgun (WGS) entry which is preliminary data.</text>
</comment>
<sequence>MCKFIIIRYKLFKPTFRALLIHLFNMGIIKQMYICGVMHMDIKKAILITLICFGIMGFISSAQEEKTSPGISADIDVVSELNWDMETVPKVSEDIGIVIEGQDFGKVISPIVYEGRAYLPVRFLAELLGTAVFWNEDEKTIELGEKNKGIGVNVYEYEDRFNSEYTTDEDILNINGEKGEYGIVFRKDFGDSGSDSVGYINYAAIVRPYGAYQKFGGSIHLENDTNADEVLFKFYENYARETLIKEIRVRRGERVDFEIDIPGVQSIYIYQRSEDRIEKYSDPVKMVIIEPYFK</sequence>
<protein>
    <recommendedName>
        <fullName evidence="2">Copper amine oxidase-like N-terminal domain-containing protein</fullName>
    </recommendedName>
</protein>
<dbReference type="EMBL" id="JJMM01000020">
    <property type="protein sequence ID" value="KDR94406.1"/>
    <property type="molecule type" value="Genomic_DNA"/>
</dbReference>
<evidence type="ECO:0000256" key="1">
    <source>
        <dbReference type="SAM" id="Phobius"/>
    </source>
</evidence>
<organism evidence="3 4">
    <name type="scientific">Peptoclostridium litorale DSM 5388</name>
    <dbReference type="NCBI Taxonomy" id="1121324"/>
    <lineage>
        <taxon>Bacteria</taxon>
        <taxon>Bacillati</taxon>
        <taxon>Bacillota</taxon>
        <taxon>Clostridia</taxon>
        <taxon>Peptostreptococcales</taxon>
        <taxon>Peptoclostridiaceae</taxon>
        <taxon>Peptoclostridium</taxon>
    </lineage>
</organism>
<keyword evidence="4" id="KW-1185">Reference proteome</keyword>
<keyword evidence="1" id="KW-0472">Membrane</keyword>
<evidence type="ECO:0000313" key="3">
    <source>
        <dbReference type="EMBL" id="KDR94406.1"/>
    </source>
</evidence>
<accession>A0A069RBH9</accession>
<dbReference type="AlphaFoldDB" id="A0A069RBH9"/>